<reference evidence="5" key="2">
    <citation type="submission" date="2013-10" db="EMBL/GenBank/DDBJ databases">
        <authorList>
            <person name="Aslett M."/>
        </authorList>
    </citation>
    <scope>NUCLEOTIDE SEQUENCE [LARGE SCALE GENOMIC DNA]</scope>
    <source>
        <strain evidence="5">Houghton</strain>
    </source>
</reference>
<evidence type="ECO:0000256" key="2">
    <source>
        <dbReference type="ARBA" id="ARBA00022884"/>
    </source>
</evidence>
<accession>U6LJ15</accession>
<evidence type="ECO:0000313" key="6">
    <source>
        <dbReference type="Proteomes" id="UP000030750"/>
    </source>
</evidence>
<dbReference type="GO" id="GO:0071207">
    <property type="term" value="F:histone pre-mRNA stem-loop binding"/>
    <property type="evidence" value="ECO:0007669"/>
    <property type="project" value="TreeGrafter"/>
</dbReference>
<dbReference type="OrthoDB" id="265795at2759"/>
<comment type="similarity">
    <text evidence="1">Belongs to the SLBP family.</text>
</comment>
<dbReference type="PANTHER" id="PTHR17408">
    <property type="entry name" value="HISTONE RNA HAIRPIN-BINDING PROTEIN"/>
    <property type="match status" value="1"/>
</dbReference>
<dbReference type="Gene3D" id="1.10.8.1120">
    <property type="entry name" value="Histone RNA hairpin-binding protein RNA-binding domain"/>
    <property type="match status" value="1"/>
</dbReference>
<dbReference type="VEuPathDB" id="ToxoDB:EBH_0082790"/>
<feature type="compositionally biased region" description="Polar residues" evidence="3">
    <location>
        <begin position="180"/>
        <end position="206"/>
    </location>
</feature>
<dbReference type="AlphaFoldDB" id="U6LJ15"/>
<dbReference type="Proteomes" id="UP000030750">
    <property type="component" value="Unassembled WGS sequence"/>
</dbReference>
<keyword evidence="6" id="KW-1185">Reference proteome</keyword>
<evidence type="ECO:0000256" key="1">
    <source>
        <dbReference type="ARBA" id="ARBA00006151"/>
    </source>
</evidence>
<dbReference type="GO" id="GO:0006398">
    <property type="term" value="P:mRNA 3'-end processing by stem-loop binding and cleavage"/>
    <property type="evidence" value="ECO:0007669"/>
    <property type="project" value="TreeGrafter"/>
</dbReference>
<evidence type="ECO:0000259" key="4">
    <source>
        <dbReference type="Pfam" id="PF15247"/>
    </source>
</evidence>
<reference evidence="5" key="1">
    <citation type="submission" date="2013-10" db="EMBL/GenBank/DDBJ databases">
        <title>Genomic analysis of the causative agents of coccidiosis in chickens.</title>
        <authorList>
            <person name="Reid A.J."/>
            <person name="Blake D."/>
            <person name="Billington K."/>
            <person name="Browne H."/>
            <person name="Dunn M."/>
            <person name="Hung S."/>
            <person name="Kawahara F."/>
            <person name="Miranda-Saavedra D."/>
            <person name="Mourier T."/>
            <person name="Nagra H."/>
            <person name="Otto T.D."/>
            <person name="Rawlings N."/>
            <person name="Sanchez A."/>
            <person name="Sanders M."/>
            <person name="Subramaniam C."/>
            <person name="Tay Y."/>
            <person name="Dear P."/>
            <person name="Doerig C."/>
            <person name="Gruber A."/>
            <person name="Parkinson J."/>
            <person name="Shirley M."/>
            <person name="Wan K.L."/>
            <person name="Berriman M."/>
            <person name="Tomley F."/>
            <person name="Pain A."/>
        </authorList>
    </citation>
    <scope>NUCLEOTIDE SEQUENCE [LARGE SCALE GENOMIC DNA]</scope>
    <source>
        <strain evidence="5">Houghton</strain>
    </source>
</reference>
<dbReference type="InterPro" id="IPR029344">
    <property type="entry name" value="SLBP_RNA_bind"/>
</dbReference>
<feature type="region of interest" description="Disordered" evidence="3">
    <location>
        <begin position="394"/>
        <end position="444"/>
    </location>
</feature>
<feature type="compositionally biased region" description="Low complexity" evidence="3">
    <location>
        <begin position="96"/>
        <end position="105"/>
    </location>
</feature>
<dbReference type="GO" id="GO:0005737">
    <property type="term" value="C:cytoplasm"/>
    <property type="evidence" value="ECO:0007669"/>
    <property type="project" value="TreeGrafter"/>
</dbReference>
<dbReference type="GO" id="GO:0051028">
    <property type="term" value="P:mRNA transport"/>
    <property type="evidence" value="ECO:0007669"/>
    <property type="project" value="TreeGrafter"/>
</dbReference>
<dbReference type="EMBL" id="HG712188">
    <property type="protein sequence ID" value="CDJ50362.1"/>
    <property type="molecule type" value="Genomic_DNA"/>
</dbReference>
<feature type="compositionally biased region" description="Polar residues" evidence="3">
    <location>
        <begin position="230"/>
        <end position="240"/>
    </location>
</feature>
<evidence type="ECO:0000313" key="5">
    <source>
        <dbReference type="EMBL" id="CDJ50362.1"/>
    </source>
</evidence>
<dbReference type="InterPro" id="IPR026502">
    <property type="entry name" value="SLBP1/SLBP2"/>
</dbReference>
<protein>
    <recommendedName>
        <fullName evidence="4">Histone RNA hairpin-binding protein RNA-binding domain-containing protein</fullName>
    </recommendedName>
</protein>
<sequence>MAVFRSGIRWADMSTESFSRSKTVPGGTAQAALLLQAEQADQSYAPDEVAALPEFENSQAGMNQYFLEAAALGGEDSSKNGNACGHGTDREQAVCSSDKSASSKPSPDEEDGSAAKMPGFRGLLVSAPNDGASAGASDETSNAGRCERNDACKISEAATLTPAKRNRRTSGAPDGVPNAVVQNSETPAQDGSASATAQEGVSSRFPQSKRRRSTYARRSADGYFPERIASNESSVMSHGQQGKRRSAKGGDRHRSGGGRRASEGPSNAGLLLQMGAPAFLQLPGLVSPMFMPVGLSPGTAAALPGLLHPQAVKKQQAMVNSSKEQQEQEDEEEWHRRECARMKDIAIGKATAGYRNFLKRVGTERRSEGDPMTPDAKLRCSKAQFQRAYQKWRKQLHQYDNDPVEDVSSTGTPPPAEAQTSTTALAKADDGVDGSPRQTSEQQDLEAILAFNKECELAGL</sequence>
<dbReference type="Pfam" id="PF15247">
    <property type="entry name" value="SLBP_RNA_bind"/>
    <property type="match status" value="1"/>
</dbReference>
<gene>
    <name evidence="5" type="ORF">EBH_0082790</name>
</gene>
<dbReference type="GO" id="GO:0071204">
    <property type="term" value="C:histone pre-mRNA 3'end processing complex"/>
    <property type="evidence" value="ECO:0007669"/>
    <property type="project" value="TreeGrafter"/>
</dbReference>
<evidence type="ECO:0000256" key="3">
    <source>
        <dbReference type="SAM" id="MobiDB-lite"/>
    </source>
</evidence>
<proteinExistence type="inferred from homology"/>
<dbReference type="PANTHER" id="PTHR17408:SF0">
    <property type="entry name" value="HISTONE RNA HAIRPIN-BINDING PROTEIN"/>
    <property type="match status" value="1"/>
</dbReference>
<name>U6LJ15_9EIME</name>
<keyword evidence="2" id="KW-0694">RNA-binding</keyword>
<organism evidence="5 6">
    <name type="scientific">Eimeria brunetti</name>
    <dbReference type="NCBI Taxonomy" id="51314"/>
    <lineage>
        <taxon>Eukaryota</taxon>
        <taxon>Sar</taxon>
        <taxon>Alveolata</taxon>
        <taxon>Apicomplexa</taxon>
        <taxon>Conoidasida</taxon>
        <taxon>Coccidia</taxon>
        <taxon>Eucoccidiorida</taxon>
        <taxon>Eimeriorina</taxon>
        <taxon>Eimeriidae</taxon>
        <taxon>Eimeria</taxon>
    </lineage>
</organism>
<dbReference type="GO" id="GO:0003729">
    <property type="term" value="F:mRNA binding"/>
    <property type="evidence" value="ECO:0007669"/>
    <property type="project" value="InterPro"/>
</dbReference>
<feature type="domain" description="Histone RNA hairpin-binding protein RNA-binding" evidence="4">
    <location>
        <begin position="335"/>
        <end position="401"/>
    </location>
</feature>
<dbReference type="InterPro" id="IPR038294">
    <property type="entry name" value="SLBP_RNA_bind_sf"/>
</dbReference>
<feature type="region of interest" description="Disordered" evidence="3">
    <location>
        <begin position="76"/>
        <end position="268"/>
    </location>
</feature>